<feature type="domain" description="YopX protein" evidence="1">
    <location>
        <begin position="5"/>
        <end position="115"/>
    </location>
</feature>
<sequence>MREIKYRAFDKASGIMFGIDGFDKKYVWGYKAGVKIKVKRNEVILMQYTGLQDKNGKEIREGDIFHLGDKNIKYQVVWNDTGLQGKQIRSSSYTDLQYWGNCIEVIGNIYENPELTKE</sequence>
<dbReference type="RefSeq" id="WP_115482526.1">
    <property type="nucleotide sequence ID" value="NZ_QRCT01000035.1"/>
</dbReference>
<evidence type="ECO:0000313" key="2">
    <source>
        <dbReference type="EMBL" id="RDU22875.1"/>
    </source>
</evidence>
<reference evidence="2 3" key="1">
    <citation type="submission" date="2018-07" db="EMBL/GenBank/DDBJ databases">
        <title>Anaerosacharophilus polymeroproducens gen. nov. sp. nov., an anaerobic bacterium isolated from salt field.</title>
        <authorList>
            <person name="Kim W."/>
            <person name="Yang S.-H."/>
            <person name="Oh J."/>
            <person name="Lee J.-H."/>
            <person name="Kwon K.K."/>
        </authorList>
    </citation>
    <scope>NUCLEOTIDE SEQUENCE [LARGE SCALE GENOMIC DNA]</scope>
    <source>
        <strain evidence="2 3">MCWD5</strain>
    </source>
</reference>
<keyword evidence="3" id="KW-1185">Reference proteome</keyword>
<gene>
    <name evidence="2" type="ORF">DWV06_12445</name>
</gene>
<dbReference type="Gene3D" id="2.30.30.290">
    <property type="entry name" value="YopX-like domains"/>
    <property type="match status" value="1"/>
</dbReference>
<name>A0A371ATG5_9FIRM</name>
<protein>
    <recommendedName>
        <fullName evidence="1">YopX protein domain-containing protein</fullName>
    </recommendedName>
</protein>
<dbReference type="InterPro" id="IPR023385">
    <property type="entry name" value="YopX-like_C"/>
</dbReference>
<organism evidence="2 3">
    <name type="scientific">Anaerosacchariphilus polymeriproducens</name>
    <dbReference type="NCBI Taxonomy" id="1812858"/>
    <lineage>
        <taxon>Bacteria</taxon>
        <taxon>Bacillati</taxon>
        <taxon>Bacillota</taxon>
        <taxon>Clostridia</taxon>
        <taxon>Lachnospirales</taxon>
        <taxon>Lachnospiraceae</taxon>
        <taxon>Anaerosacchariphilus</taxon>
    </lineage>
</organism>
<proteinExistence type="predicted"/>
<evidence type="ECO:0000313" key="3">
    <source>
        <dbReference type="Proteomes" id="UP000255036"/>
    </source>
</evidence>
<evidence type="ECO:0000259" key="1">
    <source>
        <dbReference type="Pfam" id="PF09643"/>
    </source>
</evidence>
<dbReference type="Proteomes" id="UP000255036">
    <property type="component" value="Unassembled WGS sequence"/>
</dbReference>
<dbReference type="OrthoDB" id="1809393at2"/>
<dbReference type="Pfam" id="PF09643">
    <property type="entry name" value="YopX"/>
    <property type="match status" value="1"/>
</dbReference>
<dbReference type="InterPro" id="IPR019096">
    <property type="entry name" value="YopX_protein"/>
</dbReference>
<dbReference type="EMBL" id="QRCT01000035">
    <property type="protein sequence ID" value="RDU22875.1"/>
    <property type="molecule type" value="Genomic_DNA"/>
</dbReference>
<dbReference type="SUPFAM" id="SSF159006">
    <property type="entry name" value="YopX-like"/>
    <property type="match status" value="1"/>
</dbReference>
<dbReference type="AlphaFoldDB" id="A0A371ATG5"/>
<accession>A0A371ATG5</accession>
<comment type="caution">
    <text evidence="2">The sequence shown here is derived from an EMBL/GenBank/DDBJ whole genome shotgun (WGS) entry which is preliminary data.</text>
</comment>